<keyword evidence="5 10" id="KW-0321">Glycogen metabolism</keyword>
<name>A0A517R6M1_9PLAN</name>
<dbReference type="NCBIfam" id="NF008967">
    <property type="entry name" value="PRK12313.1"/>
    <property type="match status" value="1"/>
</dbReference>
<dbReference type="EMBL" id="CP036268">
    <property type="protein sequence ID" value="QDT39492.1"/>
    <property type="molecule type" value="Genomic_DNA"/>
</dbReference>
<organism evidence="13 14">
    <name type="scientific">Stratiformator vulcanicus</name>
    <dbReference type="NCBI Taxonomy" id="2527980"/>
    <lineage>
        <taxon>Bacteria</taxon>
        <taxon>Pseudomonadati</taxon>
        <taxon>Planctomycetota</taxon>
        <taxon>Planctomycetia</taxon>
        <taxon>Planctomycetales</taxon>
        <taxon>Planctomycetaceae</taxon>
        <taxon>Stratiformator</taxon>
    </lineage>
</organism>
<dbReference type="GO" id="GO:0005829">
    <property type="term" value="C:cytosol"/>
    <property type="evidence" value="ECO:0007669"/>
    <property type="project" value="TreeGrafter"/>
</dbReference>
<evidence type="ECO:0000256" key="7">
    <source>
        <dbReference type="ARBA" id="ARBA00022679"/>
    </source>
</evidence>
<dbReference type="InterPro" id="IPR013780">
    <property type="entry name" value="Glyco_hydro_b"/>
</dbReference>
<evidence type="ECO:0000256" key="11">
    <source>
        <dbReference type="PIRSR" id="PIRSR000463-1"/>
    </source>
</evidence>
<dbReference type="Pfam" id="PF02922">
    <property type="entry name" value="CBM_48"/>
    <property type="match status" value="1"/>
</dbReference>
<feature type="active site" description="Proton donor" evidence="10 11">
    <location>
        <position position="380"/>
    </location>
</feature>
<keyword evidence="7 10" id="KW-0808">Transferase</keyword>
<dbReference type="InterPro" id="IPR004193">
    <property type="entry name" value="Glyco_hydro_13_N"/>
</dbReference>
<dbReference type="Proteomes" id="UP000317318">
    <property type="component" value="Chromosome"/>
</dbReference>
<protein>
    <recommendedName>
        <fullName evidence="10">1,4-alpha-glucan branching enzyme GlgB</fullName>
        <ecNumber evidence="10">2.4.1.18</ecNumber>
    </recommendedName>
    <alternativeName>
        <fullName evidence="10">1,4-alpha-D-glucan:1,4-alpha-D-glucan 6-glucosyl-transferase</fullName>
    </alternativeName>
    <alternativeName>
        <fullName evidence="10">Alpha-(1-&gt;4)-glucan branching enzyme</fullName>
    </alternativeName>
    <alternativeName>
        <fullName evidence="10">Glycogen branching enzyme</fullName>
        <shortName evidence="10">BE</shortName>
    </alternativeName>
</protein>
<dbReference type="InterPro" id="IPR044143">
    <property type="entry name" value="GlgB_N_E_set_prok"/>
</dbReference>
<evidence type="ECO:0000256" key="9">
    <source>
        <dbReference type="ARBA" id="ARBA00023277"/>
    </source>
</evidence>
<comment type="subunit">
    <text evidence="10">Monomer.</text>
</comment>
<dbReference type="InterPro" id="IPR006407">
    <property type="entry name" value="GlgB"/>
</dbReference>
<dbReference type="PANTHER" id="PTHR43651">
    <property type="entry name" value="1,4-ALPHA-GLUCAN-BRANCHING ENZYME"/>
    <property type="match status" value="1"/>
</dbReference>
<dbReference type="InterPro" id="IPR006047">
    <property type="entry name" value="GH13_cat_dom"/>
</dbReference>
<dbReference type="SUPFAM" id="SSF51011">
    <property type="entry name" value="Glycosyl hydrolase domain"/>
    <property type="match status" value="1"/>
</dbReference>
<dbReference type="NCBIfam" id="TIGR01515">
    <property type="entry name" value="branching_enzym"/>
    <property type="match status" value="1"/>
</dbReference>
<dbReference type="FunFam" id="2.60.40.1180:FF:000002">
    <property type="entry name" value="1,4-alpha-glucan branching enzyme GlgB"/>
    <property type="match status" value="1"/>
</dbReference>
<evidence type="ECO:0000256" key="1">
    <source>
        <dbReference type="ARBA" id="ARBA00000826"/>
    </source>
</evidence>
<dbReference type="SUPFAM" id="SSF51445">
    <property type="entry name" value="(Trans)glycosidases"/>
    <property type="match status" value="1"/>
</dbReference>
<sequence length="669" mass="76555">MRRGGQLRTVESKPLEETSSRLARFRAELDRLRRGSNASMYHWLGAHITEHNGTQGTRFAVWAPNAVEVSLIHNANGWTPGQDVLWGSDSGVWSGFIEGFGQGDAYKYAIRTQTGETLEKADPLAFYSERPPATASVAWDIDSYEWTDSDWMIRRASTNWLERPISVYEVHLASWKRPEDGSKYFNYRELAKQLVDYCHEMGFTHLELMPMTEYPFDGSWGYQATGYFAPTSRFGTPEDFMYFVDHCHRNGIGVIMDWVPAHFPTDAHSLARFDGTCLYEHSDPRKGFHPDWNTLIFNYGRNEVRDFLLSSARFWIDKYHIDGLRVDAVASMLYLDYSREDGEWIPNQFGGRENLEALQFLKDMNVELHGQFPGVLTIAEESTSWGGVSHPVYNGGLGFSIKWDMGWMNDTLHYIRREPIHRTHHQNELSFRMVYAFTENFMLPLSHDEVVHGKQSLLSQMPGDYWQKFANLRMMYGYQYTMPGKKLLFMGCEFGQWTEWNHDSELDWALLGHEKHDGLRLFIGDLNHFYKTHRALFEADFDPTGFSWIQADDAQNSTYAFVRTSSDGVEHIIVALNFTPVPRHDYRVGVPVSGFYKEVLNSDAKIYGGSNLGNQGGVYSEEVPCHGREHSIAVTLPPLSIVAFRPISAKPTPKAAASAVPTGRRKLSE</sequence>
<dbReference type="NCBIfam" id="NF003811">
    <property type="entry name" value="PRK05402.1"/>
    <property type="match status" value="1"/>
</dbReference>
<dbReference type="Gene3D" id="3.20.20.80">
    <property type="entry name" value="Glycosidases"/>
    <property type="match status" value="1"/>
</dbReference>
<dbReference type="SMART" id="SM00642">
    <property type="entry name" value="Aamy"/>
    <property type="match status" value="1"/>
</dbReference>
<dbReference type="InterPro" id="IPR006048">
    <property type="entry name" value="A-amylase/branching_C"/>
</dbReference>
<dbReference type="Pfam" id="PF02806">
    <property type="entry name" value="Alpha-amylase_C"/>
    <property type="match status" value="1"/>
</dbReference>
<evidence type="ECO:0000256" key="2">
    <source>
        <dbReference type="ARBA" id="ARBA00002953"/>
    </source>
</evidence>
<dbReference type="AlphaFoldDB" id="A0A517R6M1"/>
<evidence type="ECO:0000256" key="10">
    <source>
        <dbReference type="HAMAP-Rule" id="MF_00685"/>
    </source>
</evidence>
<proteinExistence type="inferred from homology"/>
<dbReference type="CDD" id="cd11322">
    <property type="entry name" value="AmyAc_Glg_BE"/>
    <property type="match status" value="1"/>
</dbReference>
<evidence type="ECO:0000259" key="12">
    <source>
        <dbReference type="SMART" id="SM00642"/>
    </source>
</evidence>
<dbReference type="FunFam" id="3.20.20.80:FF:000003">
    <property type="entry name" value="1,4-alpha-glucan branching enzyme GlgB"/>
    <property type="match status" value="1"/>
</dbReference>
<dbReference type="GO" id="GO:0004553">
    <property type="term" value="F:hydrolase activity, hydrolyzing O-glycosyl compounds"/>
    <property type="evidence" value="ECO:0007669"/>
    <property type="project" value="InterPro"/>
</dbReference>
<comment type="pathway">
    <text evidence="3 10">Glycan biosynthesis; glycogen biosynthesis.</text>
</comment>
<dbReference type="CDD" id="cd02855">
    <property type="entry name" value="E_set_GBE_prok_N"/>
    <property type="match status" value="1"/>
</dbReference>
<keyword evidence="6 10" id="KW-0328">Glycosyltransferase</keyword>
<dbReference type="InterPro" id="IPR017853">
    <property type="entry name" value="GH"/>
</dbReference>
<dbReference type="EC" id="2.4.1.18" evidence="10"/>
<dbReference type="Gene3D" id="2.60.40.1180">
    <property type="entry name" value="Golgi alpha-mannosidase II"/>
    <property type="match status" value="1"/>
</dbReference>
<dbReference type="PIRSF" id="PIRSF000463">
    <property type="entry name" value="GlgB"/>
    <property type="match status" value="1"/>
</dbReference>
<evidence type="ECO:0000313" key="14">
    <source>
        <dbReference type="Proteomes" id="UP000317318"/>
    </source>
</evidence>
<accession>A0A517R6M1</accession>
<dbReference type="InterPro" id="IPR013783">
    <property type="entry name" value="Ig-like_fold"/>
</dbReference>
<comment type="catalytic activity">
    <reaction evidence="1 10">
        <text>Transfers a segment of a (1-&gt;4)-alpha-D-glucan chain to a primary hydroxy group in a similar glucan chain.</text>
        <dbReference type="EC" id="2.4.1.18"/>
    </reaction>
</comment>
<feature type="active site" description="Nucleophile" evidence="10 11">
    <location>
        <position position="327"/>
    </location>
</feature>
<keyword evidence="9 10" id="KW-0119">Carbohydrate metabolism</keyword>
<evidence type="ECO:0000256" key="4">
    <source>
        <dbReference type="ARBA" id="ARBA00009000"/>
    </source>
</evidence>
<keyword evidence="8 10" id="KW-0320">Glycogen biosynthesis</keyword>
<dbReference type="GO" id="GO:0043169">
    <property type="term" value="F:cation binding"/>
    <property type="evidence" value="ECO:0007669"/>
    <property type="project" value="InterPro"/>
</dbReference>
<reference evidence="13 14" key="1">
    <citation type="submission" date="2019-02" db="EMBL/GenBank/DDBJ databases">
        <title>Deep-cultivation of Planctomycetes and their phenomic and genomic characterization uncovers novel biology.</title>
        <authorList>
            <person name="Wiegand S."/>
            <person name="Jogler M."/>
            <person name="Boedeker C."/>
            <person name="Pinto D."/>
            <person name="Vollmers J."/>
            <person name="Rivas-Marin E."/>
            <person name="Kohn T."/>
            <person name="Peeters S.H."/>
            <person name="Heuer A."/>
            <person name="Rast P."/>
            <person name="Oberbeckmann S."/>
            <person name="Bunk B."/>
            <person name="Jeske O."/>
            <person name="Meyerdierks A."/>
            <person name="Storesund J.E."/>
            <person name="Kallscheuer N."/>
            <person name="Luecker S."/>
            <person name="Lage O.M."/>
            <person name="Pohl T."/>
            <person name="Merkel B.J."/>
            <person name="Hornburger P."/>
            <person name="Mueller R.-W."/>
            <person name="Bruemmer F."/>
            <person name="Labrenz M."/>
            <person name="Spormann A.M."/>
            <person name="Op den Camp H."/>
            <person name="Overmann J."/>
            <person name="Amann R."/>
            <person name="Jetten M.S.M."/>
            <person name="Mascher T."/>
            <person name="Medema M.H."/>
            <person name="Devos D.P."/>
            <person name="Kaster A.-K."/>
            <person name="Ovreas L."/>
            <person name="Rohde M."/>
            <person name="Galperin M.Y."/>
            <person name="Jogler C."/>
        </authorList>
    </citation>
    <scope>NUCLEOTIDE SEQUENCE [LARGE SCALE GENOMIC DNA]</scope>
    <source>
        <strain evidence="13 14">Pan189</strain>
    </source>
</reference>
<dbReference type="Gene3D" id="2.60.40.10">
    <property type="entry name" value="Immunoglobulins"/>
    <property type="match status" value="1"/>
</dbReference>
<dbReference type="GO" id="GO:0005978">
    <property type="term" value="P:glycogen biosynthetic process"/>
    <property type="evidence" value="ECO:0007669"/>
    <property type="project" value="UniProtKB-UniRule"/>
</dbReference>
<evidence type="ECO:0000256" key="3">
    <source>
        <dbReference type="ARBA" id="ARBA00004964"/>
    </source>
</evidence>
<dbReference type="HAMAP" id="MF_00685">
    <property type="entry name" value="GlgB"/>
    <property type="match status" value="1"/>
</dbReference>
<dbReference type="KEGG" id="svp:Pan189_39000"/>
<gene>
    <name evidence="10 13" type="primary">glgB</name>
    <name evidence="13" type="ORF">Pan189_39000</name>
</gene>
<keyword evidence="14" id="KW-1185">Reference proteome</keyword>
<comment type="similarity">
    <text evidence="4 10">Belongs to the glycosyl hydrolase 13 family. GlgB subfamily.</text>
</comment>
<dbReference type="InterPro" id="IPR037439">
    <property type="entry name" value="Branching_enzy"/>
</dbReference>
<dbReference type="UniPathway" id="UPA00164"/>
<evidence type="ECO:0000256" key="5">
    <source>
        <dbReference type="ARBA" id="ARBA00022600"/>
    </source>
</evidence>
<dbReference type="GO" id="GO:0003844">
    <property type="term" value="F:1,4-alpha-glucan branching enzyme activity"/>
    <property type="evidence" value="ECO:0007669"/>
    <property type="project" value="UniProtKB-UniRule"/>
</dbReference>
<evidence type="ECO:0000313" key="13">
    <source>
        <dbReference type="EMBL" id="QDT39492.1"/>
    </source>
</evidence>
<dbReference type="Pfam" id="PF00128">
    <property type="entry name" value="Alpha-amylase"/>
    <property type="match status" value="1"/>
</dbReference>
<evidence type="ECO:0000256" key="6">
    <source>
        <dbReference type="ARBA" id="ARBA00022676"/>
    </source>
</evidence>
<evidence type="ECO:0000256" key="8">
    <source>
        <dbReference type="ARBA" id="ARBA00023056"/>
    </source>
</evidence>
<comment type="function">
    <text evidence="2 10">Catalyzes the formation of the alpha-1,6-glucosidic linkages in glycogen by scission of a 1,4-alpha-linked oligosaccharide from growing alpha-1,4-glucan chains and the subsequent attachment of the oligosaccharide to the alpha-1,6 position.</text>
</comment>
<dbReference type="PANTHER" id="PTHR43651:SF3">
    <property type="entry name" value="1,4-ALPHA-GLUCAN-BRANCHING ENZYME"/>
    <property type="match status" value="1"/>
</dbReference>
<feature type="domain" description="Glycosyl hydrolase family 13 catalytic" evidence="12">
    <location>
        <begin position="169"/>
        <end position="520"/>
    </location>
</feature>